<organism evidence="3 4">
    <name type="scientific">Thiobaca trueperi</name>
    <dbReference type="NCBI Taxonomy" id="127458"/>
    <lineage>
        <taxon>Bacteria</taxon>
        <taxon>Pseudomonadati</taxon>
        <taxon>Pseudomonadota</taxon>
        <taxon>Gammaproteobacteria</taxon>
        <taxon>Chromatiales</taxon>
        <taxon>Chromatiaceae</taxon>
        <taxon>Thiobaca</taxon>
    </lineage>
</organism>
<evidence type="ECO:0000313" key="3">
    <source>
        <dbReference type="EMBL" id="TCT22126.1"/>
    </source>
</evidence>
<accession>A0A4R3N2E2</accession>
<gene>
    <name evidence="3" type="ORF">EDC35_103225</name>
</gene>
<sequence length="598" mass="69707">MRLSQIYCSQPNLFGPIRFNAGFNVVLGEIRVPENRDKDTHCLGKTTLARLLDFCLLKKRHKDFFLFKHQRQFADFTFFLEVEILSGDYLTIRRSVAENTRIAFKHHAEPLRNFARLPDTEWDHADVQLDRARQILDGSLDLRAVQPWDYRMPASYALRTQKDFNDVFQLDKFKGKHAQWKPYIAHILGFDTKLVRSSFDLAHQIESLKQGIAAVRTELLGVNTDLDTIEGLLTLRSEEAESLAGRIEAFDFRLADSQVNKELVDELDRQIADANQERYYLSTNRAKIVRALEEHAIVFDPKTASQLFEEAGQIFPGQVRKAFEDLIRFNLAITDERRGYLLVELKDLDANMFALEGRLEDLNRRRTEALVFLRDTDSIQKYRDLNRRLVTLRAEIERLTSQREAFLHLREKERERVQMEEQRVQVQQRLEDNIESEARAPESRYQAVRRYVNEFTREVLDRESLLSTRLNKEGNIEFAAEYLGASGKPNSEDQGKTYRQMLCAAFDLAVTRAMLDEPYIRFLYHDGLLEGLDNRKKLNLVSTIRRFASLGIQQIVTVIDSDLPMDETGARFTFRNDEVVLVLHDEDDSGRLFRMPGW</sequence>
<reference evidence="3 4" key="1">
    <citation type="submission" date="2019-03" db="EMBL/GenBank/DDBJ databases">
        <title>Genomic Encyclopedia of Type Strains, Phase IV (KMG-IV): sequencing the most valuable type-strain genomes for metagenomic binning, comparative biology and taxonomic classification.</title>
        <authorList>
            <person name="Goeker M."/>
        </authorList>
    </citation>
    <scope>NUCLEOTIDE SEQUENCE [LARGE SCALE GENOMIC DNA]</scope>
    <source>
        <strain evidence="3 4">DSM 13587</strain>
    </source>
</reference>
<dbReference type="InterPro" id="IPR018760">
    <property type="entry name" value="DUF2326"/>
</dbReference>
<evidence type="ECO:0000259" key="2">
    <source>
        <dbReference type="Pfam" id="PF10088"/>
    </source>
</evidence>
<comment type="caution">
    <text evidence="3">The sequence shown here is derived from an EMBL/GenBank/DDBJ whole genome shotgun (WGS) entry which is preliminary data.</text>
</comment>
<evidence type="ECO:0000313" key="4">
    <source>
        <dbReference type="Proteomes" id="UP000295717"/>
    </source>
</evidence>
<feature type="coiled-coil region" evidence="1">
    <location>
        <begin position="345"/>
        <end position="430"/>
    </location>
</feature>
<feature type="domain" description="DUF2326" evidence="2">
    <location>
        <begin position="456"/>
        <end position="595"/>
    </location>
</feature>
<name>A0A4R3N2E2_9GAMM</name>
<keyword evidence="1" id="KW-0175">Coiled coil</keyword>
<dbReference type="RefSeq" id="WP_132976527.1">
    <property type="nucleotide sequence ID" value="NZ_SMAO01000003.1"/>
</dbReference>
<dbReference type="Pfam" id="PF10088">
    <property type="entry name" value="DUF2326"/>
    <property type="match status" value="1"/>
</dbReference>
<dbReference type="Proteomes" id="UP000295717">
    <property type="component" value="Unassembled WGS sequence"/>
</dbReference>
<dbReference type="InterPro" id="IPR027417">
    <property type="entry name" value="P-loop_NTPase"/>
</dbReference>
<evidence type="ECO:0000256" key="1">
    <source>
        <dbReference type="SAM" id="Coils"/>
    </source>
</evidence>
<proteinExistence type="predicted"/>
<dbReference type="EMBL" id="SMAO01000003">
    <property type="protein sequence ID" value="TCT22126.1"/>
    <property type="molecule type" value="Genomic_DNA"/>
</dbReference>
<dbReference type="Gene3D" id="3.40.50.300">
    <property type="entry name" value="P-loop containing nucleotide triphosphate hydrolases"/>
    <property type="match status" value="1"/>
</dbReference>
<dbReference type="OrthoDB" id="7888902at2"/>
<protein>
    <submittedName>
        <fullName evidence="3">Uncharacterized protein YydD (DUF2326 family)</fullName>
    </submittedName>
</protein>
<keyword evidence="4" id="KW-1185">Reference proteome</keyword>
<dbReference type="AlphaFoldDB" id="A0A4R3N2E2"/>